<reference evidence="2 3" key="1">
    <citation type="submission" date="2021-08" db="EMBL/GenBank/DDBJ databases">
        <title>Collinsella faecalis sp. nov. isolated from swine faeces.</title>
        <authorList>
            <person name="Oh B.S."/>
            <person name="Lee J.H."/>
        </authorList>
    </citation>
    <scope>NUCLEOTIDE SEQUENCE [LARGE SCALE GENOMIC DNA]</scope>
    <source>
        <strain evidence="2 3">AGMB00827</strain>
    </source>
</reference>
<comment type="caution">
    <text evidence="2">The sequence shown here is derived from an EMBL/GenBank/DDBJ whole genome shotgun (WGS) entry which is preliminary data.</text>
</comment>
<feature type="transmembrane region" description="Helical" evidence="1">
    <location>
        <begin position="6"/>
        <end position="28"/>
    </location>
</feature>
<feature type="transmembrane region" description="Helical" evidence="1">
    <location>
        <begin position="81"/>
        <end position="98"/>
    </location>
</feature>
<dbReference type="Proteomes" id="UP000700908">
    <property type="component" value="Unassembled WGS sequence"/>
</dbReference>
<protein>
    <submittedName>
        <fullName evidence="2">Uncharacterized protein</fullName>
    </submittedName>
</protein>
<evidence type="ECO:0000313" key="2">
    <source>
        <dbReference type="EMBL" id="MBY4798228.1"/>
    </source>
</evidence>
<keyword evidence="3" id="KW-1185">Reference proteome</keyword>
<feature type="transmembrane region" description="Helical" evidence="1">
    <location>
        <begin position="143"/>
        <end position="163"/>
    </location>
</feature>
<feature type="transmembrane region" description="Helical" evidence="1">
    <location>
        <begin position="48"/>
        <end position="75"/>
    </location>
</feature>
<keyword evidence="1" id="KW-0812">Transmembrane</keyword>
<evidence type="ECO:0000256" key="1">
    <source>
        <dbReference type="SAM" id="Phobius"/>
    </source>
</evidence>
<keyword evidence="1" id="KW-1133">Transmembrane helix</keyword>
<organism evidence="2 3">
    <name type="scientific">Collinsella ureilytica</name>
    <dbReference type="NCBI Taxonomy" id="2869515"/>
    <lineage>
        <taxon>Bacteria</taxon>
        <taxon>Bacillati</taxon>
        <taxon>Actinomycetota</taxon>
        <taxon>Coriobacteriia</taxon>
        <taxon>Coriobacteriales</taxon>
        <taxon>Coriobacteriaceae</taxon>
        <taxon>Collinsella</taxon>
    </lineage>
</organism>
<dbReference type="RefSeq" id="WP_222199944.1">
    <property type="nucleotide sequence ID" value="NZ_JAIMFO010000008.1"/>
</dbReference>
<feature type="transmembrane region" description="Helical" evidence="1">
    <location>
        <begin position="110"/>
        <end position="131"/>
    </location>
</feature>
<evidence type="ECO:0000313" key="3">
    <source>
        <dbReference type="Proteomes" id="UP000700908"/>
    </source>
</evidence>
<name>A0ABS7MLI4_9ACTN</name>
<sequence>MIITLAWLAVYLLIGASTILLVRFAGPVGLKDYVLEEYYDSETSVYNVYYRIVAPALCCTVLVAIIGLIAVAFGIPAPTLQVLPVIFYWLIMWGMKLYRHSMQDPLAFSLEVISSVGIAWAFSTFVTPRILARDLTFIDESNIAFQAELILFSFIVQIIASLMTRSRYRTYLTAISADMKNGAKRNRAVDTSEQKLFQYEREYGTALPARYNQDPLLRCIFFSIMAIEDSNRPKSYRIVERIACRFGLAHTTGIMQQKADRPLSDRESVELAAAYIGRMWDSFLLSYSKSSGEKRALVTLTFNSSWYKYNYPLLSEEVEGLFGFLYGDYCGTRLHNVSWIFHEVRLFWERNQYNLLPHTIIASWESSPYVAQWFDGAEIRFTNHYTICRTKPINQLSSYQFVSIIGNKNVAHKEEITKIHQNLKAAKSYIDKVTLSENAYVSIVAYCPPGFDFSFLDSTWKVSYDHQD</sequence>
<dbReference type="EMBL" id="JAIMFO010000008">
    <property type="protein sequence ID" value="MBY4798228.1"/>
    <property type="molecule type" value="Genomic_DNA"/>
</dbReference>
<keyword evidence="1" id="KW-0472">Membrane</keyword>
<proteinExistence type="predicted"/>
<accession>A0ABS7MLI4</accession>
<gene>
    <name evidence="2" type="ORF">K6V98_07700</name>
</gene>